<dbReference type="EMBL" id="PKPP01011644">
    <property type="protein sequence ID" value="PWA43771.1"/>
    <property type="molecule type" value="Genomic_DNA"/>
</dbReference>
<dbReference type="AlphaFoldDB" id="A0A2U1L444"/>
<dbReference type="Proteomes" id="UP000245207">
    <property type="component" value="Unassembled WGS sequence"/>
</dbReference>
<accession>A0A2U1L444</accession>
<name>A0A2U1L444_ARTAN</name>
<reference evidence="1 3" key="1">
    <citation type="journal article" date="2018" name="Mol. Plant">
        <title>The genome of Artemisia annua provides insight into the evolution of Asteraceae family and artemisinin biosynthesis.</title>
        <authorList>
            <person name="Shen Q."/>
            <person name="Zhang L."/>
            <person name="Liao Z."/>
            <person name="Wang S."/>
            <person name="Yan T."/>
            <person name="Shi P."/>
            <person name="Liu M."/>
            <person name="Fu X."/>
            <person name="Pan Q."/>
            <person name="Wang Y."/>
            <person name="Lv Z."/>
            <person name="Lu X."/>
            <person name="Zhang F."/>
            <person name="Jiang W."/>
            <person name="Ma Y."/>
            <person name="Chen M."/>
            <person name="Hao X."/>
            <person name="Li L."/>
            <person name="Tang Y."/>
            <person name="Lv G."/>
            <person name="Zhou Y."/>
            <person name="Sun X."/>
            <person name="Brodelius P.E."/>
            <person name="Rose J.K.C."/>
            <person name="Tang K."/>
        </authorList>
    </citation>
    <scope>NUCLEOTIDE SEQUENCE [LARGE SCALE GENOMIC DNA]</scope>
    <source>
        <strain evidence="3">cv. Huhao1</strain>
        <tissue evidence="1">Leaf</tissue>
    </source>
</reference>
<evidence type="ECO:0000313" key="2">
    <source>
        <dbReference type="EMBL" id="PWA43771.1"/>
    </source>
</evidence>
<organism evidence="1 3">
    <name type="scientific">Artemisia annua</name>
    <name type="common">Sweet wormwood</name>
    <dbReference type="NCBI Taxonomy" id="35608"/>
    <lineage>
        <taxon>Eukaryota</taxon>
        <taxon>Viridiplantae</taxon>
        <taxon>Streptophyta</taxon>
        <taxon>Embryophyta</taxon>
        <taxon>Tracheophyta</taxon>
        <taxon>Spermatophyta</taxon>
        <taxon>Magnoliopsida</taxon>
        <taxon>eudicotyledons</taxon>
        <taxon>Gunneridae</taxon>
        <taxon>Pentapetalae</taxon>
        <taxon>asterids</taxon>
        <taxon>campanulids</taxon>
        <taxon>Asterales</taxon>
        <taxon>Asteraceae</taxon>
        <taxon>Asteroideae</taxon>
        <taxon>Anthemideae</taxon>
        <taxon>Artemisiinae</taxon>
        <taxon>Artemisia</taxon>
    </lineage>
</organism>
<protein>
    <submittedName>
        <fullName evidence="1">Uncharacterized protein</fullName>
    </submittedName>
</protein>
<proteinExistence type="predicted"/>
<evidence type="ECO:0000313" key="1">
    <source>
        <dbReference type="EMBL" id="PWA43770.1"/>
    </source>
</evidence>
<keyword evidence="3" id="KW-1185">Reference proteome</keyword>
<sequence length="86" mass="9961">MEMNKSNNVSTIVATKNEFSIAKMTINEEIMQVGNYNGDLHVHEHDDNVELDTQPLVDEVIRESKKRKREASLMTWKWISFQNGPV</sequence>
<gene>
    <name evidence="1" type="ORF">CTI12_AA533090</name>
    <name evidence="2" type="ORF">CTI12_AA533100</name>
</gene>
<evidence type="ECO:0000313" key="3">
    <source>
        <dbReference type="Proteomes" id="UP000245207"/>
    </source>
</evidence>
<dbReference type="EMBL" id="PKPP01011644">
    <property type="protein sequence ID" value="PWA43770.1"/>
    <property type="molecule type" value="Genomic_DNA"/>
</dbReference>
<comment type="caution">
    <text evidence="1">The sequence shown here is derived from an EMBL/GenBank/DDBJ whole genome shotgun (WGS) entry which is preliminary data.</text>
</comment>